<sequence>MTITTANANPTDTAPGRLSPEVRDALAPRWSGFVNKAAVAMILAVLLAVSYYPAEVDRWTYLITDAGNMAVFIADFLKPDFTDLGFFVIKMIETVQIALWGTVLSIIVGVPCALLSSNNIAPPWIVQPMRRLMDAARAINELVFAILFVAAVGLGPFAGVMALFIHNLGVISKLFSEAVEAIDPRPVEGIRATGASRLQQVIYGVIPQVLPLWSSYSLYRFETLVRSATVLGIVGAGGIGFTFYESFRSFQYDRASAVIIVVVVVVSVIDILSAQLRKRLI</sequence>
<keyword evidence="2 7" id="KW-0813">Transport</keyword>
<protein>
    <submittedName>
        <fullName evidence="9">Phosphonate ABC transporter, permease protein PhnE</fullName>
    </submittedName>
</protein>
<evidence type="ECO:0000256" key="1">
    <source>
        <dbReference type="ARBA" id="ARBA00004651"/>
    </source>
</evidence>
<dbReference type="GO" id="GO:0015416">
    <property type="term" value="F:ABC-type phosphonate transporter activity"/>
    <property type="evidence" value="ECO:0007669"/>
    <property type="project" value="InterPro"/>
</dbReference>
<feature type="domain" description="ABC transmembrane type-1" evidence="8">
    <location>
        <begin position="91"/>
        <end position="273"/>
    </location>
</feature>
<keyword evidence="10" id="KW-1185">Reference proteome</keyword>
<feature type="transmembrane region" description="Helical" evidence="7">
    <location>
        <begin position="97"/>
        <end position="121"/>
    </location>
</feature>
<keyword evidence="3" id="KW-1003">Cell membrane</keyword>
<dbReference type="Pfam" id="PF00528">
    <property type="entry name" value="BPD_transp_1"/>
    <property type="match status" value="1"/>
</dbReference>
<proteinExistence type="inferred from homology"/>
<dbReference type="GO" id="GO:0005886">
    <property type="term" value="C:plasma membrane"/>
    <property type="evidence" value="ECO:0007669"/>
    <property type="project" value="UniProtKB-SubCell"/>
</dbReference>
<dbReference type="Gene3D" id="1.10.3720.10">
    <property type="entry name" value="MetI-like"/>
    <property type="match status" value="1"/>
</dbReference>
<keyword evidence="6 7" id="KW-0472">Membrane</keyword>
<dbReference type="InterPro" id="IPR005769">
    <property type="entry name" value="PhnE/PtxC"/>
</dbReference>
<gene>
    <name evidence="9" type="primary">phnE</name>
    <name evidence="9" type="ORF">HBA54_20165</name>
</gene>
<evidence type="ECO:0000256" key="5">
    <source>
        <dbReference type="ARBA" id="ARBA00022989"/>
    </source>
</evidence>
<organism evidence="9 10">
    <name type="scientific">Pelagibius litoralis</name>
    <dbReference type="NCBI Taxonomy" id="374515"/>
    <lineage>
        <taxon>Bacteria</taxon>
        <taxon>Pseudomonadati</taxon>
        <taxon>Pseudomonadota</taxon>
        <taxon>Alphaproteobacteria</taxon>
        <taxon>Rhodospirillales</taxon>
        <taxon>Rhodovibrionaceae</taxon>
        <taxon>Pelagibius</taxon>
    </lineage>
</organism>
<dbReference type="InterPro" id="IPR000515">
    <property type="entry name" value="MetI-like"/>
</dbReference>
<feature type="transmembrane region" description="Helical" evidence="7">
    <location>
        <begin position="142"/>
        <end position="165"/>
    </location>
</feature>
<dbReference type="InterPro" id="IPR035906">
    <property type="entry name" value="MetI-like_sf"/>
</dbReference>
<keyword evidence="4 7" id="KW-0812">Transmembrane</keyword>
<evidence type="ECO:0000256" key="2">
    <source>
        <dbReference type="ARBA" id="ARBA00022448"/>
    </source>
</evidence>
<keyword evidence="5 7" id="KW-1133">Transmembrane helix</keyword>
<evidence type="ECO:0000256" key="4">
    <source>
        <dbReference type="ARBA" id="ARBA00022692"/>
    </source>
</evidence>
<dbReference type="RefSeq" id="WP_167228017.1">
    <property type="nucleotide sequence ID" value="NZ_JAAQPH010000017.1"/>
</dbReference>
<accession>A0A967KET9</accession>
<comment type="caution">
    <text evidence="9">The sequence shown here is derived from an EMBL/GenBank/DDBJ whole genome shotgun (WGS) entry which is preliminary data.</text>
</comment>
<evidence type="ECO:0000313" key="10">
    <source>
        <dbReference type="Proteomes" id="UP000761264"/>
    </source>
</evidence>
<reference evidence="9" key="1">
    <citation type="submission" date="2020-03" db="EMBL/GenBank/DDBJ databases">
        <title>Genome of Pelagibius litoralis DSM 21314T.</title>
        <authorList>
            <person name="Wang G."/>
        </authorList>
    </citation>
    <scope>NUCLEOTIDE SEQUENCE</scope>
    <source>
        <strain evidence="9">DSM 21314</strain>
    </source>
</reference>
<dbReference type="PANTHER" id="PTHR30043:SF1">
    <property type="entry name" value="ABC TRANSPORT SYSTEM PERMEASE PROTEIN P69"/>
    <property type="match status" value="1"/>
</dbReference>
<feature type="transmembrane region" description="Helical" evidence="7">
    <location>
        <begin position="256"/>
        <end position="276"/>
    </location>
</feature>
<dbReference type="Proteomes" id="UP000761264">
    <property type="component" value="Unassembled WGS sequence"/>
</dbReference>
<dbReference type="SUPFAM" id="SSF161098">
    <property type="entry name" value="MetI-like"/>
    <property type="match status" value="1"/>
</dbReference>
<evidence type="ECO:0000256" key="7">
    <source>
        <dbReference type="RuleBase" id="RU363032"/>
    </source>
</evidence>
<dbReference type="CDD" id="cd06261">
    <property type="entry name" value="TM_PBP2"/>
    <property type="match status" value="1"/>
</dbReference>
<evidence type="ECO:0000259" key="8">
    <source>
        <dbReference type="PROSITE" id="PS50928"/>
    </source>
</evidence>
<evidence type="ECO:0000313" key="9">
    <source>
        <dbReference type="EMBL" id="NIA70920.1"/>
    </source>
</evidence>
<feature type="transmembrane region" description="Helical" evidence="7">
    <location>
        <begin position="33"/>
        <end position="52"/>
    </location>
</feature>
<dbReference type="PANTHER" id="PTHR30043">
    <property type="entry name" value="PHOSPHONATES TRANSPORT SYSTEM PERMEASE PROTEIN"/>
    <property type="match status" value="1"/>
</dbReference>
<dbReference type="EMBL" id="JAAQPH010000017">
    <property type="protein sequence ID" value="NIA70920.1"/>
    <property type="molecule type" value="Genomic_DNA"/>
</dbReference>
<dbReference type="PROSITE" id="PS50928">
    <property type="entry name" value="ABC_TM1"/>
    <property type="match status" value="1"/>
</dbReference>
<dbReference type="NCBIfam" id="TIGR01097">
    <property type="entry name" value="PhnE"/>
    <property type="match status" value="1"/>
</dbReference>
<evidence type="ECO:0000256" key="3">
    <source>
        <dbReference type="ARBA" id="ARBA00022475"/>
    </source>
</evidence>
<evidence type="ECO:0000256" key="6">
    <source>
        <dbReference type="ARBA" id="ARBA00023136"/>
    </source>
</evidence>
<name>A0A967KET9_9PROT</name>
<comment type="subcellular location">
    <subcellularLocation>
        <location evidence="1 7">Cell membrane</location>
        <topology evidence="1 7">Multi-pass membrane protein</topology>
    </subcellularLocation>
</comment>
<dbReference type="AlphaFoldDB" id="A0A967KET9"/>
<comment type="similarity">
    <text evidence="7">Belongs to the binding-protein-dependent transport system permease family.</text>
</comment>
<feature type="transmembrane region" description="Helical" evidence="7">
    <location>
        <begin position="224"/>
        <end position="244"/>
    </location>
</feature>